<dbReference type="AlphaFoldDB" id="A0A6C0KL71"/>
<dbReference type="InterPro" id="IPR002654">
    <property type="entry name" value="Glyco_trans_25"/>
</dbReference>
<protein>
    <recommendedName>
        <fullName evidence="1">Glycosyl transferase family 25 domain-containing protein</fullName>
    </recommendedName>
</protein>
<dbReference type="EMBL" id="MN740898">
    <property type="protein sequence ID" value="QHU17068.1"/>
    <property type="molecule type" value="Genomic_DNA"/>
</dbReference>
<proteinExistence type="predicted"/>
<dbReference type="Pfam" id="PF01755">
    <property type="entry name" value="Glyco_transf_25"/>
    <property type="match status" value="1"/>
</dbReference>
<dbReference type="CDD" id="cd06532">
    <property type="entry name" value="Glyco_transf_25"/>
    <property type="match status" value="1"/>
</dbReference>
<evidence type="ECO:0000313" key="2">
    <source>
        <dbReference type="EMBL" id="QHU17068.1"/>
    </source>
</evidence>
<sequence>MTLFEHTFYINLESRPDRLAHVQGELAKMGIAGERINAIKMENGALGCTMSHILCLETAKSRNLPHVFICEDDITFLNPLLLHANTEKFAKSGISWDVLIIGGNNAPPYLPVSDYCIKVGNNQTTTGYIVQQHYYDTLIQNFRESAAKIKAEPQNRRYYALDVYWKSLQHSGMWYMIIPATVVQYDDYSDIEGRHVRYGGAMLDLQKKRWPKPSMSILFTK</sequence>
<reference evidence="2" key="1">
    <citation type="journal article" date="2020" name="Nature">
        <title>Giant virus diversity and host interactions through global metagenomics.</title>
        <authorList>
            <person name="Schulz F."/>
            <person name="Roux S."/>
            <person name="Paez-Espino D."/>
            <person name="Jungbluth S."/>
            <person name="Walsh D.A."/>
            <person name="Denef V.J."/>
            <person name="McMahon K.D."/>
            <person name="Konstantinidis K.T."/>
            <person name="Eloe-Fadrosh E.A."/>
            <person name="Kyrpides N.C."/>
            <person name="Woyke T."/>
        </authorList>
    </citation>
    <scope>NUCLEOTIDE SEQUENCE</scope>
    <source>
        <strain evidence="2">GVMAG-S-3300012000-57</strain>
    </source>
</reference>
<name>A0A6C0KL71_9ZZZZ</name>
<evidence type="ECO:0000259" key="1">
    <source>
        <dbReference type="Pfam" id="PF01755"/>
    </source>
</evidence>
<feature type="domain" description="Glycosyl transferase family 25" evidence="1">
    <location>
        <begin position="41"/>
        <end position="79"/>
    </location>
</feature>
<accession>A0A6C0KL71</accession>
<organism evidence="2">
    <name type="scientific">viral metagenome</name>
    <dbReference type="NCBI Taxonomy" id="1070528"/>
    <lineage>
        <taxon>unclassified sequences</taxon>
        <taxon>metagenomes</taxon>
        <taxon>organismal metagenomes</taxon>
    </lineage>
</organism>